<evidence type="ECO:0000313" key="16">
    <source>
        <dbReference type="Proteomes" id="UP000441208"/>
    </source>
</evidence>
<keyword evidence="12" id="KW-1185">Reference proteome</keyword>
<dbReference type="SMART" id="SM00298">
    <property type="entry name" value="CHROMO"/>
    <property type="match status" value="1"/>
</dbReference>
<dbReference type="Gene3D" id="2.40.50.40">
    <property type="match status" value="1"/>
</dbReference>
<dbReference type="Gene3D" id="1.10.340.70">
    <property type="match status" value="1"/>
</dbReference>
<dbReference type="InterPro" id="IPR000477">
    <property type="entry name" value="RT_dom"/>
</dbReference>
<reference evidence="11 12" key="1">
    <citation type="submission" date="2018-08" db="EMBL/GenBank/DDBJ databases">
        <title>Genomic investigation of the strawberry pathogen Phytophthora fragariae indicates pathogenicity is determined by transcriptional variation in three key races.</title>
        <authorList>
            <person name="Adams T.M."/>
            <person name="Armitage A.D."/>
            <person name="Sobczyk M.K."/>
            <person name="Bates H.J."/>
            <person name="Dunwell J.M."/>
            <person name="Nellist C.F."/>
            <person name="Harrison R.J."/>
        </authorList>
    </citation>
    <scope>NUCLEOTIDE SEQUENCE [LARGE SCALE GENOMIC DNA]</scope>
    <source>
        <strain evidence="10 13">A4</strain>
        <strain evidence="9 14">BC-1</strain>
        <strain evidence="8 12">NOV-27</strain>
        <strain evidence="7 15">NOV-5</strain>
        <strain evidence="6 16">NOV-71</strain>
        <strain evidence="4 11">NOV-9</strain>
        <strain evidence="5 17">SCRP245</strain>
    </source>
</reference>
<dbReference type="GO" id="GO:0003676">
    <property type="term" value="F:nucleic acid binding"/>
    <property type="evidence" value="ECO:0007669"/>
    <property type="project" value="InterPro"/>
</dbReference>
<feature type="domain" description="Integrase catalytic" evidence="3">
    <location>
        <begin position="299"/>
        <end position="467"/>
    </location>
</feature>
<gene>
    <name evidence="10" type="ORF">PF001_g22529</name>
    <name evidence="9" type="ORF">PF002_g8158</name>
    <name evidence="8" type="ORF">PF005_g23259</name>
    <name evidence="7" type="ORF">PF006_g22550</name>
    <name evidence="6" type="ORF">PF007_g23357</name>
    <name evidence="4" type="ORF">PF009_g24021</name>
    <name evidence="5" type="ORF">PF011_g22044</name>
</gene>
<dbReference type="InterPro" id="IPR036397">
    <property type="entry name" value="RNaseH_sf"/>
</dbReference>
<dbReference type="EMBL" id="QXGB01002193">
    <property type="protein sequence ID" value="KAE9180468.1"/>
    <property type="molecule type" value="Genomic_DNA"/>
</dbReference>
<dbReference type="EMBL" id="QXGE01002182">
    <property type="protein sequence ID" value="KAE9284135.1"/>
    <property type="molecule type" value="Genomic_DNA"/>
</dbReference>
<evidence type="ECO:0000313" key="13">
    <source>
        <dbReference type="Proteomes" id="UP000437068"/>
    </source>
</evidence>
<protein>
    <recommendedName>
        <fullName evidence="18">Integrase catalytic domain-containing protein</fullName>
    </recommendedName>
</protein>
<comment type="caution">
    <text evidence="10">The sequence shown here is derived from an EMBL/GenBank/DDBJ whole genome shotgun (WGS) entry which is preliminary data.</text>
</comment>
<dbReference type="EMBL" id="QXGD01000314">
    <property type="protein sequence ID" value="KAE9243625.1"/>
    <property type="molecule type" value="Genomic_DNA"/>
</dbReference>
<proteinExistence type="predicted"/>
<dbReference type="Gene3D" id="3.30.420.10">
    <property type="entry name" value="Ribonuclease H-like superfamily/Ribonuclease H"/>
    <property type="match status" value="1"/>
</dbReference>
<dbReference type="Proteomes" id="UP000441208">
    <property type="component" value="Unassembled WGS sequence"/>
</dbReference>
<dbReference type="PROSITE" id="PS50878">
    <property type="entry name" value="RT_POL"/>
    <property type="match status" value="1"/>
</dbReference>
<dbReference type="CDD" id="cd01647">
    <property type="entry name" value="RT_LTR"/>
    <property type="match status" value="1"/>
</dbReference>
<dbReference type="SUPFAM" id="SSF56672">
    <property type="entry name" value="DNA/RNA polymerases"/>
    <property type="match status" value="1"/>
</dbReference>
<evidence type="ECO:0000313" key="15">
    <source>
        <dbReference type="Proteomes" id="UP000440732"/>
    </source>
</evidence>
<dbReference type="PANTHER" id="PTHR37984">
    <property type="entry name" value="PROTEIN CBG26694"/>
    <property type="match status" value="1"/>
</dbReference>
<evidence type="ECO:0000313" key="17">
    <source>
        <dbReference type="Proteomes" id="UP000460718"/>
    </source>
</evidence>
<dbReference type="EMBL" id="QXFW01002161">
    <property type="protein sequence ID" value="KAE8981373.1"/>
    <property type="molecule type" value="Genomic_DNA"/>
</dbReference>
<dbReference type="InterPro" id="IPR043502">
    <property type="entry name" value="DNA/RNA_pol_sf"/>
</dbReference>
<dbReference type="InterPro" id="IPR012337">
    <property type="entry name" value="RNaseH-like_sf"/>
</dbReference>
<dbReference type="Proteomes" id="UP000433483">
    <property type="component" value="Unassembled WGS sequence"/>
</dbReference>
<dbReference type="CDD" id="cd00024">
    <property type="entry name" value="CD_CSD"/>
    <property type="match status" value="1"/>
</dbReference>
<evidence type="ECO:0008006" key="18">
    <source>
        <dbReference type="Google" id="ProtNLM"/>
    </source>
</evidence>
<evidence type="ECO:0000313" key="14">
    <source>
        <dbReference type="Proteomes" id="UP000440367"/>
    </source>
</evidence>
<evidence type="ECO:0000313" key="11">
    <source>
        <dbReference type="Proteomes" id="UP000429523"/>
    </source>
</evidence>
<dbReference type="InterPro" id="IPR001584">
    <property type="entry name" value="Integrase_cat-core"/>
</dbReference>
<evidence type="ECO:0000313" key="8">
    <source>
        <dbReference type="EMBL" id="KAE9180468.1"/>
    </source>
</evidence>
<dbReference type="EMBL" id="QXGF01002186">
    <property type="protein sequence ID" value="KAE8925777.1"/>
    <property type="molecule type" value="Genomic_DNA"/>
</dbReference>
<evidence type="ECO:0000313" key="7">
    <source>
        <dbReference type="EMBL" id="KAE9101980.1"/>
    </source>
</evidence>
<feature type="domain" description="Reverse transcriptase" evidence="2">
    <location>
        <begin position="1"/>
        <end position="138"/>
    </location>
</feature>
<dbReference type="Proteomes" id="UP000437068">
    <property type="component" value="Unassembled WGS sequence"/>
</dbReference>
<feature type="domain" description="Chromo" evidence="1">
    <location>
        <begin position="614"/>
        <end position="664"/>
    </location>
</feature>
<name>A0A6A4CBD3_9STRA</name>
<dbReference type="AlphaFoldDB" id="A0A6A4CBD3"/>
<evidence type="ECO:0000313" key="9">
    <source>
        <dbReference type="EMBL" id="KAE9243625.1"/>
    </source>
</evidence>
<dbReference type="InterPro" id="IPR000953">
    <property type="entry name" value="Chromo/chromo_shadow_dom"/>
</dbReference>
<dbReference type="InterPro" id="IPR050951">
    <property type="entry name" value="Retrovirus_Pol_polyprotein"/>
</dbReference>
<dbReference type="GO" id="GO:0015074">
    <property type="term" value="P:DNA integration"/>
    <property type="evidence" value="ECO:0007669"/>
    <property type="project" value="InterPro"/>
</dbReference>
<accession>A0A6A4CBD3</accession>
<dbReference type="Pfam" id="PF17921">
    <property type="entry name" value="Integrase_H2C2"/>
    <property type="match status" value="1"/>
</dbReference>
<evidence type="ECO:0000313" key="10">
    <source>
        <dbReference type="EMBL" id="KAE9284135.1"/>
    </source>
</evidence>
<dbReference type="PANTHER" id="PTHR37984:SF5">
    <property type="entry name" value="PROTEIN NYNRIN-LIKE"/>
    <property type="match status" value="1"/>
</dbReference>
<evidence type="ECO:0000313" key="4">
    <source>
        <dbReference type="EMBL" id="KAE8925777.1"/>
    </source>
</evidence>
<dbReference type="PROSITE" id="PS50994">
    <property type="entry name" value="INTEGRASE"/>
    <property type="match status" value="1"/>
</dbReference>
<dbReference type="Gene3D" id="3.30.70.270">
    <property type="match status" value="1"/>
</dbReference>
<dbReference type="InterPro" id="IPR041588">
    <property type="entry name" value="Integrase_H2C2"/>
</dbReference>
<dbReference type="Proteomes" id="UP000460718">
    <property type="component" value="Unassembled WGS sequence"/>
</dbReference>
<dbReference type="Proteomes" id="UP000440732">
    <property type="component" value="Unassembled WGS sequence"/>
</dbReference>
<dbReference type="OrthoDB" id="118872at2759"/>
<dbReference type="SUPFAM" id="SSF53098">
    <property type="entry name" value="Ribonuclease H-like"/>
    <property type="match status" value="1"/>
</dbReference>
<dbReference type="PROSITE" id="PS50013">
    <property type="entry name" value="CHROMO_2"/>
    <property type="match status" value="1"/>
</dbReference>
<dbReference type="Proteomes" id="UP000440367">
    <property type="component" value="Unassembled WGS sequence"/>
</dbReference>
<dbReference type="Gene3D" id="3.10.10.10">
    <property type="entry name" value="HIV Type 1 Reverse Transcriptase, subunit A, domain 1"/>
    <property type="match status" value="1"/>
</dbReference>
<evidence type="ECO:0000259" key="2">
    <source>
        <dbReference type="PROSITE" id="PS50878"/>
    </source>
</evidence>
<dbReference type="SUPFAM" id="SSF54160">
    <property type="entry name" value="Chromo domain-like"/>
    <property type="match status" value="1"/>
</dbReference>
<evidence type="ECO:0000259" key="3">
    <source>
        <dbReference type="PROSITE" id="PS50994"/>
    </source>
</evidence>
<evidence type="ECO:0000313" key="12">
    <source>
        <dbReference type="Proteomes" id="UP000433483"/>
    </source>
</evidence>
<sequence>MPSAAIQADAFQGKKVFARFDFTQGFWQLPLHEDSRGIFSFVTPDGVYTPTRVPQGAMDSAVHFQSQVQAKLAPLIPHSALVWVDDVILFAPTIAEFLQTLRTFLDIVSAANFMLNRTKSSLFELEIRWAMRLCGLHYTIEHISGEKDVWADIVSRWHAREIVAVTTVQTRSRHIVPVEELSPLRPLADEQFIFPKRADLHAAQLAASRERSRLQHASEEADGVVTVDNRLWVPTNAKDLLARIFVVAHCGSQGHRGQDAMALVLKDRFYTVNLDDKVAKFVRQCLLCKHFKGPRQIPRPYGPLLTPTQRNEVVHWDFLSLGDGFGDSKYLLLVKDGIFHFCELFPCATPTAYVAAESLTPWYAQYGLPQTLKSDQGTHFRDEMVKHLAARLKMELHFAPVYSPWLNGTVERLNKDVLQVLRALLMEYGLTQHEWPYLLPAIQANLNHTPVASLAGHAPVEVFTGLPASSALDVIVVPAGSEQAERVVDLDDIGGFVGQLRSSLHAIHQEVSDAKERQRLRDMASHKGIPVNFDVGDFVLWSRIDQRLPNNKLLGHWVGPFRVVAALAHSFEIEHLVTGRKYDVHASRLKFYADAELDTTAELLGLVSSQGMLLGVEKLVDHHYNRDLNRWELFVSWAGLQAIENSWEPLITLLHDVPEKVREYIDAAEDDELSAQLD</sequence>
<organism evidence="10 13">
    <name type="scientific">Phytophthora fragariae</name>
    <dbReference type="NCBI Taxonomy" id="53985"/>
    <lineage>
        <taxon>Eukaryota</taxon>
        <taxon>Sar</taxon>
        <taxon>Stramenopiles</taxon>
        <taxon>Oomycota</taxon>
        <taxon>Peronosporomycetes</taxon>
        <taxon>Peronosporales</taxon>
        <taxon>Peronosporaceae</taxon>
        <taxon>Phytophthora</taxon>
    </lineage>
</organism>
<dbReference type="EMBL" id="QXFZ01002194">
    <property type="protein sequence ID" value="KAE9079667.1"/>
    <property type="molecule type" value="Genomic_DNA"/>
</dbReference>
<evidence type="ECO:0000313" key="6">
    <source>
        <dbReference type="EMBL" id="KAE9079667.1"/>
    </source>
</evidence>
<dbReference type="InterPro" id="IPR043128">
    <property type="entry name" value="Rev_trsase/Diguanyl_cyclase"/>
</dbReference>
<dbReference type="InterPro" id="IPR023780">
    <property type="entry name" value="Chromo_domain"/>
</dbReference>
<dbReference type="Proteomes" id="UP000429523">
    <property type="component" value="Unassembled WGS sequence"/>
</dbReference>
<dbReference type="Pfam" id="PF00385">
    <property type="entry name" value="Chromo"/>
    <property type="match status" value="1"/>
</dbReference>
<evidence type="ECO:0000259" key="1">
    <source>
        <dbReference type="PROSITE" id="PS50013"/>
    </source>
</evidence>
<evidence type="ECO:0000313" key="5">
    <source>
        <dbReference type="EMBL" id="KAE8981373.1"/>
    </source>
</evidence>
<dbReference type="Pfam" id="PF00078">
    <property type="entry name" value="RVT_1"/>
    <property type="match status" value="1"/>
</dbReference>
<dbReference type="EMBL" id="QXGA01002205">
    <property type="protein sequence ID" value="KAE9101980.1"/>
    <property type="molecule type" value="Genomic_DNA"/>
</dbReference>
<dbReference type="InterPro" id="IPR016197">
    <property type="entry name" value="Chromo-like_dom_sf"/>
</dbReference>